<evidence type="ECO:0000313" key="1">
    <source>
        <dbReference type="EMBL" id="CAG8794874.1"/>
    </source>
</evidence>
<proteinExistence type="predicted"/>
<feature type="non-terminal residue" evidence="1">
    <location>
        <position position="1"/>
    </location>
</feature>
<sequence>ISSFMLYYYFTNSSPSYRTRGLLARPSSIRQKCGLALAVSQPP</sequence>
<accession>A0ACA9RHV6</accession>
<gene>
    <name evidence="1" type="ORF">RPERSI_LOCUS19850</name>
</gene>
<keyword evidence="2" id="KW-1185">Reference proteome</keyword>
<evidence type="ECO:0000313" key="2">
    <source>
        <dbReference type="Proteomes" id="UP000789920"/>
    </source>
</evidence>
<name>A0ACA9RHV6_9GLOM</name>
<organism evidence="1 2">
    <name type="scientific">Racocetra persica</name>
    <dbReference type="NCBI Taxonomy" id="160502"/>
    <lineage>
        <taxon>Eukaryota</taxon>
        <taxon>Fungi</taxon>
        <taxon>Fungi incertae sedis</taxon>
        <taxon>Mucoromycota</taxon>
        <taxon>Glomeromycotina</taxon>
        <taxon>Glomeromycetes</taxon>
        <taxon>Diversisporales</taxon>
        <taxon>Gigasporaceae</taxon>
        <taxon>Racocetra</taxon>
    </lineage>
</organism>
<dbReference type="Proteomes" id="UP000789920">
    <property type="component" value="Unassembled WGS sequence"/>
</dbReference>
<protein>
    <submittedName>
        <fullName evidence="1">19303_t:CDS:1</fullName>
    </submittedName>
</protein>
<comment type="caution">
    <text evidence="1">The sequence shown here is derived from an EMBL/GenBank/DDBJ whole genome shotgun (WGS) entry which is preliminary data.</text>
</comment>
<dbReference type="EMBL" id="CAJVQC010054998">
    <property type="protein sequence ID" value="CAG8794874.1"/>
    <property type="molecule type" value="Genomic_DNA"/>
</dbReference>
<reference evidence="1" key="1">
    <citation type="submission" date="2021-06" db="EMBL/GenBank/DDBJ databases">
        <authorList>
            <person name="Kallberg Y."/>
            <person name="Tangrot J."/>
            <person name="Rosling A."/>
        </authorList>
    </citation>
    <scope>NUCLEOTIDE SEQUENCE</scope>
    <source>
        <strain evidence="1">MA461A</strain>
    </source>
</reference>